<dbReference type="STRING" id="1560201.NG42_10325"/>
<evidence type="ECO:0000256" key="3">
    <source>
        <dbReference type="ARBA" id="ARBA00022692"/>
    </source>
</evidence>
<dbReference type="PROSITE" id="PS50850">
    <property type="entry name" value="MFS"/>
    <property type="match status" value="1"/>
</dbReference>
<dbReference type="InterPro" id="IPR011701">
    <property type="entry name" value="MFS"/>
</dbReference>
<feature type="transmembrane region" description="Helical" evidence="6">
    <location>
        <begin position="129"/>
        <end position="151"/>
    </location>
</feature>
<evidence type="ECO:0000259" key="8">
    <source>
        <dbReference type="PROSITE" id="PS50850"/>
    </source>
</evidence>
<feature type="transmembrane region" description="Helical" evidence="6">
    <location>
        <begin position="316"/>
        <end position="337"/>
    </location>
</feature>
<feature type="transmembrane region" description="Helical" evidence="6">
    <location>
        <begin position="229"/>
        <end position="248"/>
    </location>
</feature>
<keyword evidence="2" id="KW-0813">Transport</keyword>
<dbReference type="Pfam" id="PF07690">
    <property type="entry name" value="MFS_1"/>
    <property type="match status" value="1"/>
</dbReference>
<comment type="caution">
    <text evidence="9">The sequence shown here is derived from an EMBL/GenBank/DDBJ whole genome shotgun (WGS) entry which is preliminary data.</text>
</comment>
<dbReference type="EMBL" id="JRXE01000012">
    <property type="protein sequence ID" value="KOC90161.1"/>
    <property type="molecule type" value="Genomic_DNA"/>
</dbReference>
<reference evidence="11 12" key="1">
    <citation type="journal article" date="2015" name="Int. J. Syst. Evol. Microbiol.">
        <title>Erwinia iniecta sp. nov., isolated from Russian wheat aphids (Diuraphis noxia).</title>
        <authorList>
            <person name="Campillo T."/>
            <person name="Luna E."/>
            <person name="Portier P."/>
            <person name="Fischer-Le Saux M."/>
            <person name="Lapitan N."/>
            <person name="Tisserat N.A."/>
            <person name="Leach J.E."/>
        </authorList>
    </citation>
    <scope>NUCLEOTIDE SEQUENCE [LARGE SCALE GENOMIC DNA]</scope>
    <source>
        <strain evidence="9 12">B120</strain>
        <strain evidence="10 11">B149</strain>
    </source>
</reference>
<evidence type="ECO:0000256" key="4">
    <source>
        <dbReference type="ARBA" id="ARBA00022989"/>
    </source>
</evidence>
<feature type="transmembrane region" description="Helical" evidence="6">
    <location>
        <begin position="349"/>
        <end position="367"/>
    </location>
</feature>
<feature type="transmembrane region" description="Helical" evidence="6">
    <location>
        <begin position="38"/>
        <end position="59"/>
    </location>
</feature>
<dbReference type="Gene3D" id="1.20.1720.10">
    <property type="entry name" value="Multidrug resistance protein D"/>
    <property type="match status" value="1"/>
</dbReference>
<evidence type="ECO:0000313" key="12">
    <source>
        <dbReference type="Proteomes" id="UP000037088"/>
    </source>
</evidence>
<dbReference type="Proteomes" id="UP000037088">
    <property type="component" value="Unassembled WGS sequence"/>
</dbReference>
<keyword evidence="4 6" id="KW-1133">Transmembrane helix</keyword>
<dbReference type="Proteomes" id="UP000036851">
    <property type="component" value="Unassembled WGS sequence"/>
</dbReference>
<dbReference type="PANTHER" id="PTHR42718">
    <property type="entry name" value="MAJOR FACILITATOR SUPERFAMILY MULTIDRUG TRANSPORTER MFSC"/>
    <property type="match status" value="1"/>
</dbReference>
<feature type="domain" description="Major facilitator superfamily (MFS) profile" evidence="8">
    <location>
        <begin position="5"/>
        <end position="373"/>
    </location>
</feature>
<organism evidence="9 12">
    <name type="scientific">Winslowiella iniecta</name>
    <dbReference type="NCBI Taxonomy" id="1560201"/>
    <lineage>
        <taxon>Bacteria</taxon>
        <taxon>Pseudomonadati</taxon>
        <taxon>Pseudomonadota</taxon>
        <taxon>Gammaproteobacteria</taxon>
        <taxon>Enterobacterales</taxon>
        <taxon>Erwiniaceae</taxon>
        <taxon>Winslowiella</taxon>
    </lineage>
</organism>
<feature type="transmembrane region" description="Helical" evidence="6">
    <location>
        <begin position="282"/>
        <end position="304"/>
    </location>
</feature>
<sequence>MNSRFHIYLVLAASVSALATDMIVPAIPDIQKGFDVPYTYVQLLISGFLIIYALSQLAAGFIGEKLGKLKVLTWSFLIFTAGSLTCFLAKDVNGLFIGRLIQALGAGAGPVLSRALAKDNFPEESLKKTLSDISSASAVVPLIAPLLGGFLLGYLNWNFIFLFMFIFGIGTVLLTPRELTSHKIEAETSSESFVTPSFITGTVLVSLMLSSLFCFISLSPGLFIGELKLSPLAFSFVFSASVLFFIIGNQLSKISFFEKPLFLFIINALTAIPFLLSINNIAIYLISLVIYNVTLGIYYPSAWFLSLKIKGNKTGIASAITGFTQTVSAGAVSLIFVSLEGSHFSFDKILGFSIFIMASVSLLVCVYKRKFNE</sequence>
<feature type="transmembrane region" description="Helical" evidence="6">
    <location>
        <begin position="260"/>
        <end position="276"/>
    </location>
</feature>
<keyword evidence="12" id="KW-1185">Reference proteome</keyword>
<feature type="signal peptide" evidence="7">
    <location>
        <begin position="1"/>
        <end position="19"/>
    </location>
</feature>
<dbReference type="RefSeq" id="WP_052899214.1">
    <property type="nucleotide sequence ID" value="NZ_JRXE01000012.1"/>
</dbReference>
<evidence type="ECO:0000256" key="7">
    <source>
        <dbReference type="SAM" id="SignalP"/>
    </source>
</evidence>
<proteinExistence type="predicted"/>
<name>A0A0L7T4M5_9GAMM</name>
<dbReference type="InterPro" id="IPR036259">
    <property type="entry name" value="MFS_trans_sf"/>
</dbReference>
<keyword evidence="7" id="KW-0732">Signal</keyword>
<keyword evidence="3 6" id="KW-0812">Transmembrane</keyword>
<dbReference type="EMBL" id="JRXF01000008">
    <property type="protein sequence ID" value="KOC94155.1"/>
    <property type="molecule type" value="Genomic_DNA"/>
</dbReference>
<feature type="transmembrane region" description="Helical" evidence="6">
    <location>
        <begin position="197"/>
        <end position="223"/>
    </location>
</feature>
<dbReference type="OrthoDB" id="9814303at2"/>
<evidence type="ECO:0000256" key="1">
    <source>
        <dbReference type="ARBA" id="ARBA00004141"/>
    </source>
</evidence>
<evidence type="ECO:0000256" key="2">
    <source>
        <dbReference type="ARBA" id="ARBA00022448"/>
    </source>
</evidence>
<evidence type="ECO:0000313" key="10">
    <source>
        <dbReference type="EMBL" id="KOC94155.1"/>
    </source>
</evidence>
<evidence type="ECO:0000256" key="6">
    <source>
        <dbReference type="SAM" id="Phobius"/>
    </source>
</evidence>
<dbReference type="SUPFAM" id="SSF103473">
    <property type="entry name" value="MFS general substrate transporter"/>
    <property type="match status" value="1"/>
</dbReference>
<comment type="subcellular location">
    <subcellularLocation>
        <location evidence="1">Membrane</location>
        <topology evidence="1">Multi-pass membrane protein</topology>
    </subcellularLocation>
</comment>
<evidence type="ECO:0000313" key="11">
    <source>
        <dbReference type="Proteomes" id="UP000036851"/>
    </source>
</evidence>
<feature type="transmembrane region" description="Helical" evidence="6">
    <location>
        <begin position="71"/>
        <end position="90"/>
    </location>
</feature>
<protein>
    <submittedName>
        <fullName evidence="9">MFS transporter</fullName>
    </submittedName>
</protein>
<evidence type="ECO:0000313" key="9">
    <source>
        <dbReference type="EMBL" id="KOC90161.1"/>
    </source>
</evidence>
<gene>
    <name evidence="9" type="ORF">NG42_10325</name>
    <name evidence="10" type="ORF">NG43_06870</name>
</gene>
<feature type="chain" id="PRO_5008219395" evidence="7">
    <location>
        <begin position="20"/>
        <end position="373"/>
    </location>
</feature>
<dbReference type="InterPro" id="IPR020846">
    <property type="entry name" value="MFS_dom"/>
</dbReference>
<keyword evidence="5 6" id="KW-0472">Membrane</keyword>
<feature type="transmembrane region" description="Helical" evidence="6">
    <location>
        <begin position="157"/>
        <end position="176"/>
    </location>
</feature>
<accession>A0A0L7T4M5</accession>
<dbReference type="AlphaFoldDB" id="A0A0L7T4M5"/>
<dbReference type="GO" id="GO:0016020">
    <property type="term" value="C:membrane"/>
    <property type="evidence" value="ECO:0007669"/>
    <property type="project" value="UniProtKB-SubCell"/>
</dbReference>
<dbReference type="PANTHER" id="PTHR42718:SF9">
    <property type="entry name" value="MAJOR FACILITATOR SUPERFAMILY MULTIDRUG TRANSPORTER MFSC"/>
    <property type="match status" value="1"/>
</dbReference>
<dbReference type="PATRIC" id="fig|1560201.3.peg.2196"/>
<dbReference type="GO" id="GO:0022857">
    <property type="term" value="F:transmembrane transporter activity"/>
    <property type="evidence" value="ECO:0007669"/>
    <property type="project" value="InterPro"/>
</dbReference>
<evidence type="ECO:0000256" key="5">
    <source>
        <dbReference type="ARBA" id="ARBA00023136"/>
    </source>
</evidence>